<dbReference type="AlphaFoldDB" id="A0A085ZDU0"/>
<name>A0A085ZDU0_9FLAO</name>
<accession>A0A085ZDU0</accession>
<dbReference type="RefSeq" id="WP_035689906.1">
    <property type="nucleotide sequence ID" value="NZ_JPRL01000004.1"/>
</dbReference>
<dbReference type="InterPro" id="IPR025460">
    <property type="entry name" value="DUF4280"/>
</dbReference>
<dbReference type="Pfam" id="PF14107">
    <property type="entry name" value="DUF4280"/>
    <property type="match status" value="1"/>
</dbReference>
<comment type="caution">
    <text evidence="1">The sequence shown here is derived from an EMBL/GenBank/DDBJ whole genome shotgun (WGS) entry which is preliminary data.</text>
</comment>
<sequence length="347" mass="40249">MGWFKDLKEGLSMPDYDKMFRERMEREKREAYIFDIRENIDSLNEHIAEQNIKYEFSQGINRKKEAAKKDEKEEKASDDLKMVIDGAKLQCSLCTNPAGKLKVNFDTPTTQDKKTATVKEKDMKSLIFMGNCKKSPQSSSPCASVMQLGNWKNVGTSKVQEQFPLLLKSTIKCNYGGVDIKITDCGQRSEPEDIPLTDKIFNNKRILSAKWMCEEMENEIQRTKVRKEISVLAKTKNFQEGETLTIIIDDKNGYDAKPGQKEITLTGNVDADGYVELKEMVLIEDVDNKPKYKTDLQLQREKERETEIYITRDGKDYTRSEWKKFQDDCHDKMEKLKAEKKKGFWGY</sequence>
<reference evidence="1 2" key="1">
    <citation type="submission" date="2014-07" db="EMBL/GenBank/DDBJ databases">
        <title>Genome of Flavobacterium reichenbachii LMG 25512.</title>
        <authorList>
            <person name="Stropko S.J."/>
            <person name="Pipes S.E."/>
            <person name="Newman J.D."/>
        </authorList>
    </citation>
    <scope>NUCLEOTIDE SEQUENCE [LARGE SCALE GENOMIC DNA]</scope>
    <source>
        <strain evidence="1 2">LMG 25512</strain>
    </source>
</reference>
<evidence type="ECO:0000313" key="1">
    <source>
        <dbReference type="EMBL" id="KFF02604.1"/>
    </source>
</evidence>
<organism evidence="1 2">
    <name type="scientific">Flavobacterium reichenbachii</name>
    <dbReference type="NCBI Taxonomy" id="362418"/>
    <lineage>
        <taxon>Bacteria</taxon>
        <taxon>Pseudomonadati</taxon>
        <taxon>Bacteroidota</taxon>
        <taxon>Flavobacteriia</taxon>
        <taxon>Flavobacteriales</taxon>
        <taxon>Flavobacteriaceae</taxon>
        <taxon>Flavobacterium</taxon>
    </lineage>
</organism>
<dbReference type="STRING" id="362418.IW19_23325"/>
<dbReference type="eggNOG" id="COG3673">
    <property type="taxonomic scope" value="Bacteria"/>
</dbReference>
<keyword evidence="2" id="KW-1185">Reference proteome</keyword>
<evidence type="ECO:0000313" key="2">
    <source>
        <dbReference type="Proteomes" id="UP000028715"/>
    </source>
</evidence>
<dbReference type="Proteomes" id="UP000028715">
    <property type="component" value="Unassembled WGS sequence"/>
</dbReference>
<protein>
    <recommendedName>
        <fullName evidence="3">DUF4280 domain-containing protein</fullName>
    </recommendedName>
</protein>
<evidence type="ECO:0008006" key="3">
    <source>
        <dbReference type="Google" id="ProtNLM"/>
    </source>
</evidence>
<gene>
    <name evidence="1" type="ORF">IW19_23325</name>
</gene>
<proteinExistence type="predicted"/>
<dbReference type="EMBL" id="JPRL01000004">
    <property type="protein sequence ID" value="KFF02604.1"/>
    <property type="molecule type" value="Genomic_DNA"/>
</dbReference>